<dbReference type="RefSeq" id="WP_232569777.1">
    <property type="nucleotide sequence ID" value="NZ_CP089466.1"/>
</dbReference>
<feature type="transmembrane region" description="Helical" evidence="1">
    <location>
        <begin position="86"/>
        <end position="103"/>
    </location>
</feature>
<dbReference type="AlphaFoldDB" id="A0ABD5NHF7"/>
<feature type="transmembrane region" description="Helical" evidence="1">
    <location>
        <begin position="21"/>
        <end position="42"/>
    </location>
</feature>
<feature type="transmembrane region" description="Helical" evidence="1">
    <location>
        <begin position="153"/>
        <end position="171"/>
    </location>
</feature>
<gene>
    <name evidence="3" type="ORF">ACFOKC_13745</name>
</gene>
<dbReference type="Pfam" id="PF25933">
    <property type="entry name" value="DUF7978"/>
    <property type="match status" value="1"/>
</dbReference>
<protein>
    <recommendedName>
        <fullName evidence="2">DUF7978 domain-containing protein</fullName>
    </recommendedName>
</protein>
<reference evidence="3 4" key="1">
    <citation type="journal article" date="2019" name="Int. J. Syst. Evol. Microbiol.">
        <title>The Global Catalogue of Microorganisms (GCM) 10K type strain sequencing project: providing services to taxonomists for standard genome sequencing and annotation.</title>
        <authorList>
            <consortium name="The Broad Institute Genomics Platform"/>
            <consortium name="The Broad Institute Genome Sequencing Center for Infectious Disease"/>
            <person name="Wu L."/>
            <person name="Ma J."/>
        </authorList>
    </citation>
    <scope>NUCLEOTIDE SEQUENCE [LARGE SCALE GENOMIC DNA]</scope>
    <source>
        <strain evidence="3 4">CGMCC 1.12562</strain>
    </source>
</reference>
<keyword evidence="4" id="KW-1185">Reference proteome</keyword>
<organism evidence="3 4">
    <name type="scientific">Halobacterium litoreum</name>
    <dbReference type="NCBI Taxonomy" id="2039234"/>
    <lineage>
        <taxon>Archaea</taxon>
        <taxon>Methanobacteriati</taxon>
        <taxon>Methanobacteriota</taxon>
        <taxon>Stenosarchaea group</taxon>
        <taxon>Halobacteria</taxon>
        <taxon>Halobacteriales</taxon>
        <taxon>Halobacteriaceae</taxon>
        <taxon>Halobacterium</taxon>
    </lineage>
</organism>
<evidence type="ECO:0000313" key="3">
    <source>
        <dbReference type="EMBL" id="MFC3478788.1"/>
    </source>
</evidence>
<dbReference type="EMBL" id="JBHRWN010000002">
    <property type="protein sequence ID" value="MFC3478788.1"/>
    <property type="molecule type" value="Genomic_DNA"/>
</dbReference>
<keyword evidence="1" id="KW-0812">Transmembrane</keyword>
<keyword evidence="1" id="KW-1133">Transmembrane helix</keyword>
<feature type="domain" description="DUF7978" evidence="2">
    <location>
        <begin position="4"/>
        <end position="172"/>
    </location>
</feature>
<proteinExistence type="predicted"/>
<accession>A0ABD5NHF7</accession>
<keyword evidence="1" id="KW-0472">Membrane</keyword>
<sequence>MAQRTRTSSSLDTDHAIAASKYAVGAYVAGLAVTVVVLAIFVDGFDFDVFGIGATFYGAHNVDIGTSMLSLNFLQAATSQESALEILWAVPPIVLAFAGYTFANTRAGQSVGSEPMDGAKAGALVAVGYLVLAVVGTFVFTEGNASPKLGDSVIFMGVLYPVVFGGIGGYLSR</sequence>
<evidence type="ECO:0000259" key="2">
    <source>
        <dbReference type="Pfam" id="PF25933"/>
    </source>
</evidence>
<name>A0ABD5NHF7_9EURY</name>
<comment type="caution">
    <text evidence="3">The sequence shown here is derived from an EMBL/GenBank/DDBJ whole genome shotgun (WGS) entry which is preliminary data.</text>
</comment>
<dbReference type="InterPro" id="IPR058284">
    <property type="entry name" value="DUF7978"/>
</dbReference>
<evidence type="ECO:0000256" key="1">
    <source>
        <dbReference type="SAM" id="Phobius"/>
    </source>
</evidence>
<dbReference type="Proteomes" id="UP001595660">
    <property type="component" value="Unassembled WGS sequence"/>
</dbReference>
<feature type="transmembrane region" description="Helical" evidence="1">
    <location>
        <begin position="123"/>
        <end position="141"/>
    </location>
</feature>
<evidence type="ECO:0000313" key="4">
    <source>
        <dbReference type="Proteomes" id="UP001595660"/>
    </source>
</evidence>
<dbReference type="GeneID" id="69118197"/>